<keyword evidence="6 8" id="KW-0472">Membrane</keyword>
<gene>
    <name evidence="10" type="ORF">OEZ85_006469</name>
</gene>
<evidence type="ECO:0000256" key="4">
    <source>
        <dbReference type="ARBA" id="ARBA00022692"/>
    </source>
</evidence>
<accession>A0ABY8TX19</accession>
<feature type="domain" description="Ammonium transporter AmtB-like" evidence="9">
    <location>
        <begin position="56"/>
        <end position="481"/>
    </location>
</feature>
<dbReference type="SUPFAM" id="SSF111352">
    <property type="entry name" value="Ammonium transporter"/>
    <property type="match status" value="1"/>
</dbReference>
<dbReference type="InterPro" id="IPR024041">
    <property type="entry name" value="NH4_transpt_AmtB-like_dom"/>
</dbReference>
<evidence type="ECO:0000313" key="10">
    <source>
        <dbReference type="EMBL" id="WIA12842.1"/>
    </source>
</evidence>
<dbReference type="PANTHER" id="PTHR43029">
    <property type="entry name" value="AMMONIUM TRANSPORTER MEP2"/>
    <property type="match status" value="1"/>
</dbReference>
<evidence type="ECO:0000256" key="7">
    <source>
        <dbReference type="ARBA" id="ARBA00023177"/>
    </source>
</evidence>
<reference evidence="10 11" key="1">
    <citation type="submission" date="2023-05" db="EMBL/GenBank/DDBJ databases">
        <title>A 100% complete, gapless, phased diploid assembly of the Scenedesmus obliquus UTEX 3031 genome.</title>
        <authorList>
            <person name="Biondi T.C."/>
            <person name="Hanschen E.R."/>
            <person name="Kwon T."/>
            <person name="Eng W."/>
            <person name="Kruse C.P.S."/>
            <person name="Koehler S.I."/>
            <person name="Kunde Y."/>
            <person name="Gleasner C.D."/>
            <person name="You Mak K.T."/>
            <person name="Polle J."/>
            <person name="Hovde B.T."/>
            <person name="Starkenburg S.R."/>
        </authorList>
    </citation>
    <scope>NUCLEOTIDE SEQUENCE [LARGE SCALE GENOMIC DNA]</scope>
    <source>
        <strain evidence="10 11">DOE0152z</strain>
    </source>
</reference>
<keyword evidence="5 8" id="KW-1133">Transmembrane helix</keyword>
<dbReference type="PANTHER" id="PTHR43029:SF10">
    <property type="entry name" value="AMMONIUM TRANSPORTER MEP2"/>
    <property type="match status" value="1"/>
</dbReference>
<dbReference type="EMBL" id="CP126211">
    <property type="protein sequence ID" value="WIA12842.1"/>
    <property type="molecule type" value="Genomic_DNA"/>
</dbReference>
<feature type="transmembrane region" description="Helical" evidence="8">
    <location>
        <begin position="92"/>
        <end position="113"/>
    </location>
</feature>
<evidence type="ECO:0000256" key="8">
    <source>
        <dbReference type="RuleBase" id="RU362002"/>
    </source>
</evidence>
<evidence type="ECO:0000256" key="1">
    <source>
        <dbReference type="ARBA" id="ARBA00004141"/>
    </source>
</evidence>
<keyword evidence="4 8" id="KW-0812">Transmembrane</keyword>
<feature type="transmembrane region" description="Helical" evidence="8">
    <location>
        <begin position="141"/>
        <end position="169"/>
    </location>
</feature>
<name>A0ABY8TX19_TETOB</name>
<evidence type="ECO:0000256" key="5">
    <source>
        <dbReference type="ARBA" id="ARBA00022989"/>
    </source>
</evidence>
<dbReference type="InterPro" id="IPR001905">
    <property type="entry name" value="Ammonium_transpt"/>
</dbReference>
<feature type="transmembrane region" description="Helical" evidence="8">
    <location>
        <begin position="333"/>
        <end position="353"/>
    </location>
</feature>
<feature type="transmembrane region" description="Helical" evidence="8">
    <location>
        <begin position="389"/>
        <end position="409"/>
    </location>
</feature>
<dbReference type="Proteomes" id="UP001244341">
    <property type="component" value="Chromosome 4b"/>
</dbReference>
<dbReference type="NCBIfam" id="TIGR00836">
    <property type="entry name" value="amt"/>
    <property type="match status" value="1"/>
</dbReference>
<feature type="transmembrane region" description="Helical" evidence="8">
    <location>
        <begin position="181"/>
        <end position="201"/>
    </location>
</feature>
<dbReference type="InterPro" id="IPR029020">
    <property type="entry name" value="Ammonium/urea_transptr"/>
</dbReference>
<feature type="transmembrane region" description="Helical" evidence="8">
    <location>
        <begin position="429"/>
        <end position="454"/>
    </location>
</feature>
<evidence type="ECO:0000256" key="6">
    <source>
        <dbReference type="ARBA" id="ARBA00023136"/>
    </source>
</evidence>
<evidence type="ECO:0000256" key="2">
    <source>
        <dbReference type="ARBA" id="ARBA00005887"/>
    </source>
</evidence>
<protein>
    <recommendedName>
        <fullName evidence="8">Ammonium transporter</fullName>
    </recommendedName>
</protein>
<feature type="transmembrane region" description="Helical" evidence="8">
    <location>
        <begin position="359"/>
        <end position="377"/>
    </location>
</feature>
<comment type="subcellular location">
    <subcellularLocation>
        <location evidence="8">Cell membrane</location>
        <topology evidence="8">Multi-pass membrane protein</topology>
    </subcellularLocation>
    <subcellularLocation>
        <location evidence="1">Membrane</location>
        <topology evidence="1">Multi-pass membrane protein</topology>
    </subcellularLocation>
</comment>
<dbReference type="Gene3D" id="1.10.3430.10">
    <property type="entry name" value="Ammonium transporter AmtB like domains"/>
    <property type="match status" value="1"/>
</dbReference>
<keyword evidence="3 8" id="KW-0813">Transport</keyword>
<evidence type="ECO:0000259" key="9">
    <source>
        <dbReference type="Pfam" id="PF00909"/>
    </source>
</evidence>
<dbReference type="Pfam" id="PF00909">
    <property type="entry name" value="Ammonium_transp"/>
    <property type="match status" value="1"/>
</dbReference>
<feature type="transmembrane region" description="Helical" evidence="8">
    <location>
        <begin position="271"/>
        <end position="290"/>
    </location>
</feature>
<evidence type="ECO:0000313" key="11">
    <source>
        <dbReference type="Proteomes" id="UP001244341"/>
    </source>
</evidence>
<evidence type="ECO:0000256" key="3">
    <source>
        <dbReference type="ARBA" id="ARBA00022448"/>
    </source>
</evidence>
<keyword evidence="7 8" id="KW-0924">Ammonia transport</keyword>
<feature type="transmembrane region" description="Helical" evidence="8">
    <location>
        <begin position="296"/>
        <end position="321"/>
    </location>
</feature>
<proteinExistence type="inferred from homology"/>
<organism evidence="10 11">
    <name type="scientific">Tetradesmus obliquus</name>
    <name type="common">Green alga</name>
    <name type="synonym">Acutodesmus obliquus</name>
    <dbReference type="NCBI Taxonomy" id="3088"/>
    <lineage>
        <taxon>Eukaryota</taxon>
        <taxon>Viridiplantae</taxon>
        <taxon>Chlorophyta</taxon>
        <taxon>core chlorophytes</taxon>
        <taxon>Chlorophyceae</taxon>
        <taxon>CS clade</taxon>
        <taxon>Sphaeropleales</taxon>
        <taxon>Scenedesmaceae</taxon>
        <taxon>Tetradesmus</taxon>
    </lineage>
</organism>
<feature type="transmembrane region" description="Helical" evidence="8">
    <location>
        <begin position="56"/>
        <end position="80"/>
    </location>
</feature>
<feature type="transmembrane region" description="Helical" evidence="8">
    <location>
        <begin position="213"/>
        <end position="236"/>
    </location>
</feature>
<sequence length="510" mass="52999">MPGFLDNASPGVMKGLSAAVLAALFAIFIAMSVTAPTGPITGEGEDLSTINTGDTAWMLISSAIVLMMCPGIAFFYGGMVQSKNVVSTIMQAFLPLAIIPVMWSIVGFGLAFGESVPGSAGILGNPADLGGLMYKVGAAPLASLAATIPLSLFFVFQMVFAVVTPAIIIGSVADRVNVSSLCIFIALWHIIVYCPIAHMVWHPSGIIRVFGVLDYAGGTVVHMSSGFAGVAAAKYLGHSLASAGRRDMAAGSSSGSSSEGHVFWWENPEPANVPIVVLGTTLLWVGWFGFNAGSALGAGAMASHVFMTTNAAAGTAMLGWLLMDQLRGHKIRATGACIGAVIGLVAITPAAGFVNYGSAALIGMIGAITCALVQEAMDRFGKKYLDDTLDVWACHGVGGTVGMICTALFTTTSVNPAGAQGAFYGNPLLLGKTLLVLVIVVPWFLVATWGCLWLTDKIMCIRVSDLEEMQGLDISKHGERAVSELVHIEAIAKEASMHGAKSEKADMQCV</sequence>
<keyword evidence="11" id="KW-1185">Reference proteome</keyword>
<comment type="similarity">
    <text evidence="2 8">Belongs to the ammonia transporter channel (TC 1.A.11.2) family.</text>
</comment>